<comment type="caution">
    <text evidence="2">The sequence shown here is derived from an EMBL/GenBank/DDBJ whole genome shotgun (WGS) entry which is preliminary data.</text>
</comment>
<evidence type="ECO:0000256" key="1">
    <source>
        <dbReference type="SAM" id="Phobius"/>
    </source>
</evidence>
<dbReference type="EMBL" id="LAZR01000049">
    <property type="protein sequence ID" value="KKN98820.1"/>
    <property type="molecule type" value="Genomic_DNA"/>
</dbReference>
<evidence type="ECO:0000313" key="2">
    <source>
        <dbReference type="EMBL" id="KKN98820.1"/>
    </source>
</evidence>
<sequence length="105" mass="11249">MDKSVAMGVHTLDQSIAYLSELIGDASTIDSEAVSTLLAALLPLLRAIGFTPSEDEESKEAVDWIKQHLDNSDNFIYLLSACAYCGLLSAMLANAQVGDVEPDTE</sequence>
<organism evidence="2">
    <name type="scientific">marine sediment metagenome</name>
    <dbReference type="NCBI Taxonomy" id="412755"/>
    <lineage>
        <taxon>unclassified sequences</taxon>
        <taxon>metagenomes</taxon>
        <taxon>ecological metagenomes</taxon>
    </lineage>
</organism>
<name>A0A0F9V0T0_9ZZZZ</name>
<dbReference type="AlphaFoldDB" id="A0A0F9V0T0"/>
<keyword evidence="1" id="KW-0472">Membrane</keyword>
<protein>
    <submittedName>
        <fullName evidence="2">Uncharacterized protein</fullName>
    </submittedName>
</protein>
<gene>
    <name evidence="2" type="ORF">LCGC14_0140610</name>
</gene>
<keyword evidence="1" id="KW-0812">Transmembrane</keyword>
<keyword evidence="1" id="KW-1133">Transmembrane helix</keyword>
<accession>A0A0F9V0T0</accession>
<reference evidence="2" key="1">
    <citation type="journal article" date="2015" name="Nature">
        <title>Complex archaea that bridge the gap between prokaryotes and eukaryotes.</title>
        <authorList>
            <person name="Spang A."/>
            <person name="Saw J.H."/>
            <person name="Jorgensen S.L."/>
            <person name="Zaremba-Niedzwiedzka K."/>
            <person name="Martijn J."/>
            <person name="Lind A.E."/>
            <person name="van Eijk R."/>
            <person name="Schleper C."/>
            <person name="Guy L."/>
            <person name="Ettema T.J."/>
        </authorList>
    </citation>
    <scope>NUCLEOTIDE SEQUENCE</scope>
</reference>
<proteinExistence type="predicted"/>
<feature type="transmembrane region" description="Helical" evidence="1">
    <location>
        <begin position="75"/>
        <end position="95"/>
    </location>
</feature>